<dbReference type="InterPro" id="IPR036568">
    <property type="entry name" value="GGCT-like_sf"/>
</dbReference>
<protein>
    <submittedName>
        <fullName evidence="2">UDP-N-acetylmuramate--alanine ligase</fullName>
    </submittedName>
</protein>
<gene>
    <name evidence="2" type="ORF">XI38_13275</name>
</gene>
<feature type="domain" description="Gamma-glutamylcyclotransferase AIG2-like" evidence="1">
    <location>
        <begin position="7"/>
        <end position="112"/>
    </location>
</feature>
<dbReference type="AlphaFoldDB" id="A0A0M8MLQ6"/>
<dbReference type="EMBL" id="LAVO01000014">
    <property type="protein sequence ID" value="KOS10024.1"/>
    <property type="molecule type" value="Genomic_DNA"/>
</dbReference>
<accession>A0A0M8MLQ6</accession>
<organism evidence="2 3">
    <name type="scientific">Microbacterium aurantiacum</name>
    <dbReference type="NCBI Taxonomy" id="162393"/>
    <lineage>
        <taxon>Bacteria</taxon>
        <taxon>Bacillati</taxon>
        <taxon>Actinomycetota</taxon>
        <taxon>Actinomycetes</taxon>
        <taxon>Micrococcales</taxon>
        <taxon>Microbacteriaceae</taxon>
        <taxon>Microbacterium</taxon>
    </lineage>
</organism>
<sequence>MGADHLLFTYGTLQDPQVQLDVFGRRLNGTDDVLGGFTVDYVEIVDPRVGEATRRSVQPALRETGQHLDNVTGTVLPVDDDELDACDEYQAPLYRRVAVVLRSGRRAWAYVSH</sequence>
<dbReference type="Proteomes" id="UP000037737">
    <property type="component" value="Unassembled WGS sequence"/>
</dbReference>
<evidence type="ECO:0000313" key="2">
    <source>
        <dbReference type="EMBL" id="KOS10024.1"/>
    </source>
</evidence>
<dbReference type="CDD" id="cd06661">
    <property type="entry name" value="GGCT_like"/>
    <property type="match status" value="1"/>
</dbReference>
<dbReference type="SUPFAM" id="SSF110857">
    <property type="entry name" value="Gamma-glutamyl cyclotransferase-like"/>
    <property type="match status" value="1"/>
</dbReference>
<dbReference type="RefSeq" id="WP_053548808.1">
    <property type="nucleotide sequence ID" value="NZ_JAHWXH010000003.1"/>
</dbReference>
<dbReference type="GO" id="GO:0016874">
    <property type="term" value="F:ligase activity"/>
    <property type="evidence" value="ECO:0007669"/>
    <property type="project" value="UniProtKB-KW"/>
</dbReference>
<dbReference type="InterPro" id="IPR013024">
    <property type="entry name" value="GGCT-like"/>
</dbReference>
<evidence type="ECO:0000313" key="3">
    <source>
        <dbReference type="Proteomes" id="UP000037737"/>
    </source>
</evidence>
<name>A0A0M8MLQ6_9MICO</name>
<dbReference type="OrthoDB" id="9798388at2"/>
<keyword evidence="2" id="KW-0436">Ligase</keyword>
<dbReference type="KEGG" id="mcw:A8L33_12985"/>
<keyword evidence="3" id="KW-1185">Reference proteome</keyword>
<dbReference type="PATRIC" id="fig|84292.3.peg.2698"/>
<proteinExistence type="predicted"/>
<dbReference type="InterPro" id="IPR009288">
    <property type="entry name" value="AIG2-like_dom"/>
</dbReference>
<evidence type="ECO:0000259" key="1">
    <source>
        <dbReference type="Pfam" id="PF06094"/>
    </source>
</evidence>
<reference evidence="2" key="1">
    <citation type="submission" date="2015-04" db="EMBL/GenBank/DDBJ databases">
        <title>Complete genome sequence of Microbacterium chocolatum SIT 101, a bacterium enantioselectively hydrolyzing mesomeric diesters.</title>
        <authorList>
            <person name="Li X."/>
            <person name="Xu Y."/>
        </authorList>
    </citation>
    <scope>NUCLEOTIDE SEQUENCE [LARGE SCALE GENOMIC DNA]</scope>
    <source>
        <strain evidence="2">SIT 101</strain>
    </source>
</reference>
<dbReference type="Gene3D" id="3.10.490.10">
    <property type="entry name" value="Gamma-glutamyl cyclotransferase-like"/>
    <property type="match status" value="1"/>
</dbReference>
<comment type="caution">
    <text evidence="2">The sequence shown here is derived from an EMBL/GenBank/DDBJ whole genome shotgun (WGS) entry which is preliminary data.</text>
</comment>
<dbReference type="Pfam" id="PF06094">
    <property type="entry name" value="GGACT"/>
    <property type="match status" value="1"/>
</dbReference>